<keyword evidence="2" id="KW-0488">Methylation</keyword>
<evidence type="ECO:0000313" key="5">
    <source>
        <dbReference type="EMBL" id="TCI03604.1"/>
    </source>
</evidence>
<comment type="caution">
    <text evidence="5">The sequence shown here is derived from an EMBL/GenBank/DDBJ whole genome shotgun (WGS) entry which is preliminary data.</text>
</comment>
<dbReference type="PANTHER" id="PTHR30093">
    <property type="entry name" value="GENERAL SECRETION PATHWAY PROTEIN G"/>
    <property type="match status" value="1"/>
</dbReference>
<keyword evidence="4" id="KW-0472">Membrane</keyword>
<accession>A0ABY2AL43</accession>
<keyword evidence="3" id="KW-0281">Fimbrium</keyword>
<organism evidence="5 6">
    <name type="scientific">Corallincola luteus</name>
    <dbReference type="NCBI Taxonomy" id="1775177"/>
    <lineage>
        <taxon>Bacteria</taxon>
        <taxon>Pseudomonadati</taxon>
        <taxon>Pseudomonadota</taxon>
        <taxon>Gammaproteobacteria</taxon>
        <taxon>Alteromonadales</taxon>
        <taxon>Psychromonadaceae</taxon>
        <taxon>Corallincola</taxon>
    </lineage>
</organism>
<dbReference type="Pfam" id="PF07963">
    <property type="entry name" value="N_methyl"/>
    <property type="match status" value="1"/>
</dbReference>
<keyword evidence="6" id="KW-1185">Reference proteome</keyword>
<dbReference type="PANTHER" id="PTHR30093:SF34">
    <property type="entry name" value="PREPILIN PEPTIDASE-DEPENDENT PROTEIN D"/>
    <property type="match status" value="1"/>
</dbReference>
<evidence type="ECO:0000256" key="4">
    <source>
        <dbReference type="SAM" id="Phobius"/>
    </source>
</evidence>
<evidence type="ECO:0000313" key="6">
    <source>
        <dbReference type="Proteomes" id="UP000292554"/>
    </source>
</evidence>
<evidence type="ECO:0000256" key="3">
    <source>
        <dbReference type="RuleBase" id="RU000389"/>
    </source>
</evidence>
<dbReference type="InterPro" id="IPR012902">
    <property type="entry name" value="N_methyl_site"/>
</dbReference>
<reference evidence="5 6" key="1">
    <citation type="submission" date="2019-02" db="EMBL/GenBank/DDBJ databases">
        <title>Corallincola luteus sp. nov., a marine bacterium isolated from surface sediment of Bohai Sea in China.</title>
        <authorList>
            <person name="Ren Q."/>
        </authorList>
    </citation>
    <scope>NUCLEOTIDE SEQUENCE [LARGE SCALE GENOMIC DNA]</scope>
    <source>
        <strain evidence="5 6">DASS28</strain>
    </source>
</reference>
<dbReference type="SUPFAM" id="SSF54523">
    <property type="entry name" value="Pili subunits"/>
    <property type="match status" value="1"/>
</dbReference>
<dbReference type="InterPro" id="IPR045584">
    <property type="entry name" value="Pilin-like"/>
</dbReference>
<keyword evidence="4" id="KW-1133">Transmembrane helix</keyword>
<keyword evidence="4" id="KW-0812">Transmembrane</keyword>
<evidence type="ECO:0000256" key="1">
    <source>
        <dbReference type="ARBA" id="ARBA00005233"/>
    </source>
</evidence>
<dbReference type="EMBL" id="SJXE01000003">
    <property type="protein sequence ID" value="TCI03604.1"/>
    <property type="molecule type" value="Genomic_DNA"/>
</dbReference>
<protein>
    <submittedName>
        <fullName evidence="5">Pilin</fullName>
    </submittedName>
</protein>
<proteinExistence type="inferred from homology"/>
<name>A0ABY2AL43_9GAMM</name>
<evidence type="ECO:0000256" key="2">
    <source>
        <dbReference type="ARBA" id="ARBA00022481"/>
    </source>
</evidence>
<dbReference type="NCBIfam" id="TIGR02532">
    <property type="entry name" value="IV_pilin_GFxxxE"/>
    <property type="match status" value="1"/>
</dbReference>
<comment type="similarity">
    <text evidence="1 3">Belongs to the N-Me-Phe pilin family.</text>
</comment>
<dbReference type="PROSITE" id="PS00409">
    <property type="entry name" value="PROKAR_NTER_METHYL"/>
    <property type="match status" value="1"/>
</dbReference>
<dbReference type="Proteomes" id="UP000292554">
    <property type="component" value="Unassembled WGS sequence"/>
</dbReference>
<dbReference type="Pfam" id="PF00114">
    <property type="entry name" value="Pilin"/>
    <property type="match status" value="1"/>
</dbReference>
<feature type="transmembrane region" description="Helical" evidence="4">
    <location>
        <begin position="7"/>
        <end position="31"/>
    </location>
</feature>
<sequence>MKAVQKGFTLIELMIVVAIIGILAAIALPAYQDYTVRARVTEGLSLASGIKTVVAENYANDPTTTTLCAGANLNVAGAVATIACDDTSGVIAVSMDASAQSVAISLTPTLSATAPVAWACSTAAGSEKFVPAECR</sequence>
<dbReference type="RefSeq" id="WP_131415044.1">
    <property type="nucleotide sequence ID" value="NZ_SJXE01000003.1"/>
</dbReference>
<gene>
    <name evidence="5" type="ORF">EZV61_08645</name>
</gene>
<dbReference type="InterPro" id="IPR001082">
    <property type="entry name" value="Pilin"/>
</dbReference>
<dbReference type="Gene3D" id="3.30.700.10">
    <property type="entry name" value="Glycoprotein, Type 4 Pilin"/>
    <property type="match status" value="1"/>
</dbReference>